<dbReference type="EMBL" id="FMZP01000063">
    <property type="protein sequence ID" value="SDD87955.1"/>
    <property type="molecule type" value="Genomic_DNA"/>
</dbReference>
<proteinExistence type="predicted"/>
<feature type="domain" description="DUF8069" evidence="1">
    <location>
        <begin position="16"/>
        <end position="111"/>
    </location>
</feature>
<reference evidence="2 3" key="1">
    <citation type="submission" date="2016-10" db="EMBL/GenBank/DDBJ databases">
        <authorList>
            <person name="Varghese N."/>
            <person name="Submissions S."/>
        </authorList>
    </citation>
    <scope>NUCLEOTIDE SEQUENCE [LARGE SCALE GENOMIC DNA]</scope>
    <source>
        <strain evidence="2 3">CDM_1</strain>
    </source>
</reference>
<organism evidence="2 3">
    <name type="scientific">Natrinema hispanicum</name>
    <dbReference type="NCBI Taxonomy" id="392421"/>
    <lineage>
        <taxon>Archaea</taxon>
        <taxon>Methanobacteriati</taxon>
        <taxon>Methanobacteriota</taxon>
        <taxon>Stenosarchaea group</taxon>
        <taxon>Halobacteria</taxon>
        <taxon>Halobacteriales</taxon>
        <taxon>Natrialbaceae</taxon>
        <taxon>Natrinema</taxon>
    </lineage>
</organism>
<name>A0A1G6YEC1_9EURY</name>
<evidence type="ECO:0000313" key="2">
    <source>
        <dbReference type="EMBL" id="SDD87955.1"/>
    </source>
</evidence>
<dbReference type="Pfam" id="PF26266">
    <property type="entry name" value="DUF8069"/>
    <property type="match status" value="1"/>
</dbReference>
<accession>A0A1G6YEC1</accession>
<dbReference type="InterPro" id="IPR058382">
    <property type="entry name" value="DUF8069"/>
</dbReference>
<dbReference type="Proteomes" id="UP000324021">
    <property type="component" value="Unassembled WGS sequence"/>
</dbReference>
<dbReference type="AlphaFoldDB" id="A0A1G6YEC1"/>
<protein>
    <recommendedName>
        <fullName evidence="1">DUF8069 domain-containing protein</fullName>
    </recommendedName>
</protein>
<evidence type="ECO:0000259" key="1">
    <source>
        <dbReference type="Pfam" id="PF26266"/>
    </source>
</evidence>
<sequence>MRHEARSTVYLMWFPMTDPNPIDDTGDDYSRFEARLVARDQDATRVVTADIGETTARQLVTELIDNGVVTPVPGKRVFVHEPSGTAFDSSTQLAVFHQGWTAARNADKEGE</sequence>
<evidence type="ECO:0000313" key="3">
    <source>
        <dbReference type="Proteomes" id="UP000324021"/>
    </source>
</evidence>
<gene>
    <name evidence="2" type="ORF">SAMN05192552_106311</name>
</gene>